<dbReference type="AlphaFoldDB" id="A0A8J5VA43"/>
<proteinExistence type="predicted"/>
<dbReference type="OrthoDB" id="7673124at2759"/>
<sequence>MDWRYFCLCNHTYDSDIDTNKSVLSHLHRNIFNYPPSKLLDSFCVDPIELESNYVVTGVRFRRYQNRIHLEVQKAKLINGRIILNTVKWHFQERCVNSTKIFTRNSNFIYDGFKIVLNDFVLSEKAVVTDYQQHIIPYIDLREVVTSPPEPIRGIGWYYRGALEYGGFLGLRVFVNKYY</sequence>
<comment type="caution">
    <text evidence="1">The sequence shown here is derived from an EMBL/GenBank/DDBJ whole genome shotgun (WGS) entry which is preliminary data.</text>
</comment>
<dbReference type="PANTHER" id="PTHR47890">
    <property type="entry name" value="LD24308P"/>
    <property type="match status" value="1"/>
</dbReference>
<keyword evidence="2" id="KW-1185">Reference proteome</keyword>
<dbReference type="EMBL" id="JAAOIC020000044">
    <property type="protein sequence ID" value="KAG8038178.1"/>
    <property type="molecule type" value="Genomic_DNA"/>
</dbReference>
<accession>A0A8J5VA43</accession>
<evidence type="ECO:0000313" key="2">
    <source>
        <dbReference type="Proteomes" id="UP000729913"/>
    </source>
</evidence>
<name>A0A8J5VA43_9HYME</name>
<reference evidence="1" key="2">
    <citation type="submission" date="2021-04" db="EMBL/GenBank/DDBJ databases">
        <title>Genome-wide patterns of bracovirus chromosomal integration into multiple host tissues during parasitism.</title>
        <authorList>
            <person name="Chebbi M.A.C."/>
        </authorList>
    </citation>
    <scope>NUCLEOTIDE SEQUENCE</scope>
    <source>
        <tissue evidence="1">Whole body</tissue>
    </source>
</reference>
<protein>
    <submittedName>
        <fullName evidence="1">Uncharacterized protein</fullName>
    </submittedName>
</protein>
<dbReference type="Proteomes" id="UP000729913">
    <property type="component" value="Unassembled WGS sequence"/>
</dbReference>
<gene>
    <name evidence="1" type="ORF">G9C98_006503</name>
</gene>
<dbReference type="PANTHER" id="PTHR47890:SF1">
    <property type="entry name" value="LD24308P"/>
    <property type="match status" value="1"/>
</dbReference>
<reference evidence="1" key="1">
    <citation type="submission" date="2020-03" db="EMBL/GenBank/DDBJ databases">
        <authorList>
            <person name="Chebbi M.A."/>
            <person name="Drezen J.M."/>
        </authorList>
    </citation>
    <scope>NUCLEOTIDE SEQUENCE</scope>
    <source>
        <tissue evidence="1">Whole body</tissue>
    </source>
</reference>
<organism evidence="1 2">
    <name type="scientific">Cotesia typhae</name>
    <dbReference type="NCBI Taxonomy" id="2053667"/>
    <lineage>
        <taxon>Eukaryota</taxon>
        <taxon>Metazoa</taxon>
        <taxon>Ecdysozoa</taxon>
        <taxon>Arthropoda</taxon>
        <taxon>Hexapoda</taxon>
        <taxon>Insecta</taxon>
        <taxon>Pterygota</taxon>
        <taxon>Neoptera</taxon>
        <taxon>Endopterygota</taxon>
        <taxon>Hymenoptera</taxon>
        <taxon>Apocrita</taxon>
        <taxon>Ichneumonoidea</taxon>
        <taxon>Braconidae</taxon>
        <taxon>Microgastrinae</taxon>
        <taxon>Cotesia</taxon>
    </lineage>
</organism>
<evidence type="ECO:0000313" key="1">
    <source>
        <dbReference type="EMBL" id="KAG8038178.1"/>
    </source>
</evidence>